<proteinExistence type="predicted"/>
<accession>A0A1I8BA43</accession>
<organism evidence="2 3">
    <name type="scientific">Meloidogyne hapla</name>
    <name type="common">Root-knot nematode worm</name>
    <dbReference type="NCBI Taxonomy" id="6305"/>
    <lineage>
        <taxon>Eukaryota</taxon>
        <taxon>Metazoa</taxon>
        <taxon>Ecdysozoa</taxon>
        <taxon>Nematoda</taxon>
        <taxon>Chromadorea</taxon>
        <taxon>Rhabditida</taxon>
        <taxon>Tylenchina</taxon>
        <taxon>Tylenchomorpha</taxon>
        <taxon>Tylenchoidea</taxon>
        <taxon>Meloidogynidae</taxon>
        <taxon>Meloidogyninae</taxon>
        <taxon>Meloidogyne</taxon>
    </lineage>
</organism>
<feature type="compositionally biased region" description="Low complexity" evidence="1">
    <location>
        <begin position="1"/>
        <end position="14"/>
    </location>
</feature>
<evidence type="ECO:0000256" key="1">
    <source>
        <dbReference type="SAM" id="MobiDB-lite"/>
    </source>
</evidence>
<keyword evidence="2" id="KW-1185">Reference proteome</keyword>
<feature type="region of interest" description="Disordered" evidence="1">
    <location>
        <begin position="1"/>
        <end position="61"/>
    </location>
</feature>
<feature type="compositionally biased region" description="Basic and acidic residues" evidence="1">
    <location>
        <begin position="30"/>
        <end position="61"/>
    </location>
</feature>
<feature type="compositionally biased region" description="Basic residues" evidence="1">
    <location>
        <begin position="110"/>
        <end position="120"/>
    </location>
</feature>
<evidence type="ECO:0000313" key="3">
    <source>
        <dbReference type="WBParaSite" id="MhA1_Contig1679.frz3.gene9"/>
    </source>
</evidence>
<dbReference type="WBParaSite" id="MhA1_Contig1679.frz3.gene9">
    <property type="protein sequence ID" value="MhA1_Contig1679.frz3.gene9"/>
    <property type="gene ID" value="MhA1_Contig1679.frz3.gene9"/>
</dbReference>
<evidence type="ECO:0000313" key="2">
    <source>
        <dbReference type="Proteomes" id="UP000095281"/>
    </source>
</evidence>
<feature type="region of interest" description="Disordered" evidence="1">
    <location>
        <begin position="97"/>
        <end position="123"/>
    </location>
</feature>
<protein>
    <submittedName>
        <fullName evidence="3">Uncharacterized protein</fullName>
    </submittedName>
</protein>
<sequence length="317" mass="37505">MANELILNLKNNNSNKEKENNNKKKKNKKKVEEINKNILENNKREELEGTKNKLAEDDKEGEFEVDKIKSLKEKNIIEEGQSINKISEIESPINKDNEKNIYDSKNNLKINKKTSRKQKQQQKQTKEISNFKAFLLKNFLEKEELLNGYKKFGKGMGTAEIIPSLNIGCIAVEINRRLEILSDLEQFEQNWKNSLFNSISIPTKKVNEEMNKRWLNLLEEFGEIKTDKKLEELEKIVHNFLKELFLRSEESFIPDNKWSKIRPSRQRKILCTFLNNENIIIENCENENKLNEEFNLKINEWKLIEYQMEIGLRGNII</sequence>
<reference evidence="3" key="1">
    <citation type="submission" date="2016-11" db="UniProtKB">
        <authorList>
            <consortium name="WormBaseParasite"/>
        </authorList>
    </citation>
    <scope>IDENTIFICATION</scope>
</reference>
<dbReference type="Proteomes" id="UP000095281">
    <property type="component" value="Unplaced"/>
</dbReference>
<name>A0A1I8BA43_MELHA</name>
<dbReference type="AlphaFoldDB" id="A0A1I8BA43"/>